<evidence type="ECO:0000256" key="2">
    <source>
        <dbReference type="PROSITE-ProRule" id="PRU00168"/>
    </source>
</evidence>
<protein>
    <recommendedName>
        <fullName evidence="4">Ras-GEF domain-containing protein</fullName>
    </recommendedName>
</protein>
<dbReference type="InterPro" id="IPR001895">
    <property type="entry name" value="RASGEF_cat_dom"/>
</dbReference>
<gene>
    <name evidence="5" type="ORF">INT43_000756</name>
</gene>
<name>A0A8H7Q3X0_MORIS</name>
<dbReference type="OrthoDB" id="546434at2759"/>
<dbReference type="PROSITE" id="PS50009">
    <property type="entry name" value="RASGEF_CAT"/>
    <property type="match status" value="1"/>
</dbReference>
<proteinExistence type="predicted"/>
<dbReference type="EMBL" id="JAEPQZ010000002">
    <property type="protein sequence ID" value="KAG2184843.1"/>
    <property type="molecule type" value="Genomic_DNA"/>
</dbReference>
<dbReference type="InterPro" id="IPR008937">
    <property type="entry name" value="Ras-like_GEF"/>
</dbReference>
<feature type="compositionally biased region" description="Polar residues" evidence="3">
    <location>
        <begin position="46"/>
        <end position="61"/>
    </location>
</feature>
<dbReference type="InterPro" id="IPR023578">
    <property type="entry name" value="Ras_GEF_dom_sf"/>
</dbReference>
<feature type="compositionally biased region" description="Low complexity" evidence="3">
    <location>
        <begin position="23"/>
        <end position="34"/>
    </location>
</feature>
<dbReference type="Gene3D" id="1.10.840.10">
    <property type="entry name" value="Ras guanine-nucleotide exchange factors catalytic domain"/>
    <property type="match status" value="1"/>
</dbReference>
<comment type="caution">
    <text evidence="5">The sequence shown here is derived from an EMBL/GenBank/DDBJ whole genome shotgun (WGS) entry which is preliminary data.</text>
</comment>
<dbReference type="Pfam" id="PF00617">
    <property type="entry name" value="RasGEF"/>
    <property type="match status" value="1"/>
</dbReference>
<dbReference type="AlphaFoldDB" id="A0A8H7Q3X0"/>
<organism evidence="5 6">
    <name type="scientific">Mortierella isabellina</name>
    <name type="common">Filamentous fungus</name>
    <name type="synonym">Umbelopsis isabellina</name>
    <dbReference type="NCBI Taxonomy" id="91625"/>
    <lineage>
        <taxon>Eukaryota</taxon>
        <taxon>Fungi</taxon>
        <taxon>Fungi incertae sedis</taxon>
        <taxon>Mucoromycota</taxon>
        <taxon>Mucoromycotina</taxon>
        <taxon>Umbelopsidomycetes</taxon>
        <taxon>Umbelopsidales</taxon>
        <taxon>Umbelopsidaceae</taxon>
        <taxon>Umbelopsis</taxon>
    </lineage>
</organism>
<dbReference type="SUPFAM" id="SSF48366">
    <property type="entry name" value="Ras GEF"/>
    <property type="match status" value="1"/>
</dbReference>
<dbReference type="SMART" id="SM00147">
    <property type="entry name" value="RasGEF"/>
    <property type="match status" value="1"/>
</dbReference>
<reference evidence="5" key="1">
    <citation type="submission" date="2020-12" db="EMBL/GenBank/DDBJ databases">
        <title>Metabolic potential, ecology and presence of endohyphal bacteria is reflected in genomic diversity of Mucoromycotina.</title>
        <authorList>
            <person name="Muszewska A."/>
            <person name="Okrasinska A."/>
            <person name="Steczkiewicz K."/>
            <person name="Drgas O."/>
            <person name="Orlowska M."/>
            <person name="Perlinska-Lenart U."/>
            <person name="Aleksandrzak-Piekarczyk T."/>
            <person name="Szatraj K."/>
            <person name="Zielenkiewicz U."/>
            <person name="Pilsyk S."/>
            <person name="Malc E."/>
            <person name="Mieczkowski P."/>
            <person name="Kruszewska J.S."/>
            <person name="Biernat P."/>
            <person name="Pawlowska J."/>
        </authorList>
    </citation>
    <scope>NUCLEOTIDE SEQUENCE</scope>
    <source>
        <strain evidence="5">WA0000067209</strain>
    </source>
</reference>
<evidence type="ECO:0000256" key="3">
    <source>
        <dbReference type="SAM" id="MobiDB-lite"/>
    </source>
</evidence>
<evidence type="ECO:0000313" key="6">
    <source>
        <dbReference type="Proteomes" id="UP000654370"/>
    </source>
</evidence>
<dbReference type="PANTHER" id="PTHR23113">
    <property type="entry name" value="GUANINE NUCLEOTIDE EXCHANGE FACTOR"/>
    <property type="match status" value="1"/>
</dbReference>
<dbReference type="InterPro" id="IPR036964">
    <property type="entry name" value="RASGEF_cat_dom_sf"/>
</dbReference>
<sequence>MAYQCLQCAEVVSNRASIAEMPSNKSYVKSSISKSPPPVPPKPKSLTKNLATQPSIGISNTKDSKAFQDKGHDVSKRQRLPHLQLINAQDLEIDTENTLSPRSKLLGRPSTAFINNNSKNVSVVPQLAAPSPISHGSVATLRRKLDGVIYRRASSPNLGTSASQATINSNRRGNSIKNMLTLPHLSRNESKFIDKEEIALLPSTPVEYTVPFFLFDNSIDSSMMMEAQTSQDENLAIPGSNKTSANIPHIPIPPLQIAYKELSGQTGNVKSGWEKERTVKNLLEVKNEVDEGQIQRLEKLEFDVTQSKTSAAEHRTLLDQLRTLHVSATAVQSILQFRPQLVAYQLTLIDSAIFRSISTNALIEHSPKTPHPSIVASTDFFNYLTRYIEHSILLPQEASVRAQLVNHWIKISSKCLEFQNFQTLKAIVSSLGTPPIQRLKRTWSFVPKKNLTRLEVLNSLMSESCNYRRYRERLGISLDGDEKNIQGLNVSKPIVPFLGTFIHDVTYITAFIKSYRGPSPIASVSTPTPKQSSKITAKLKFESGLHPTDISAAEKLLLEQDPRFVELIRKFEYYQSLPDFKSNLPANVVKSLHKSRRTRLSDALKNASSNKLGLQNAEIDKEDLPLPMQQAIVTQYLVSNKI</sequence>
<accession>A0A8H7Q3X0</accession>
<dbReference type="PANTHER" id="PTHR23113:SF99">
    <property type="entry name" value="RASGEF DOMAIN-CONTAINING PROTEIN"/>
    <property type="match status" value="1"/>
</dbReference>
<keyword evidence="6" id="KW-1185">Reference proteome</keyword>
<keyword evidence="1 2" id="KW-0344">Guanine-nucleotide releasing factor</keyword>
<evidence type="ECO:0000256" key="1">
    <source>
        <dbReference type="ARBA" id="ARBA00022658"/>
    </source>
</evidence>
<feature type="domain" description="Ras-GEF" evidence="4">
    <location>
        <begin position="338"/>
        <end position="591"/>
    </location>
</feature>
<dbReference type="Proteomes" id="UP000654370">
    <property type="component" value="Unassembled WGS sequence"/>
</dbReference>
<dbReference type="GO" id="GO:0007264">
    <property type="term" value="P:small GTPase-mediated signal transduction"/>
    <property type="evidence" value="ECO:0007669"/>
    <property type="project" value="InterPro"/>
</dbReference>
<dbReference type="GO" id="GO:0005085">
    <property type="term" value="F:guanyl-nucleotide exchange factor activity"/>
    <property type="evidence" value="ECO:0007669"/>
    <property type="project" value="UniProtKB-KW"/>
</dbReference>
<feature type="region of interest" description="Disordered" evidence="3">
    <location>
        <begin position="23"/>
        <end position="67"/>
    </location>
</feature>
<evidence type="ECO:0000259" key="4">
    <source>
        <dbReference type="PROSITE" id="PS50009"/>
    </source>
</evidence>
<evidence type="ECO:0000313" key="5">
    <source>
        <dbReference type="EMBL" id="KAG2184843.1"/>
    </source>
</evidence>